<keyword evidence="2" id="KW-1185">Reference proteome</keyword>
<sequence length="151" mass="16894" precursor="true">MNRVFQTIIIISLSILVLSFSGCVDTTNNTNNRSENNNSETTEYIYKTANIENIKINILESFPVQVIVVAEGYFPDGCTQIHEIEKEKQGNSFNITITTKRPKDKLCTQQIVPFKENISLDVEGLKAGVYNVSVNGVNGTFELTIDNITKK</sequence>
<dbReference type="EMBL" id="CP002069">
    <property type="protein sequence ID" value="ADI74318.1"/>
    <property type="molecule type" value="Genomic_DNA"/>
</dbReference>
<reference evidence="1 2" key="1">
    <citation type="submission" date="2010-06" db="EMBL/GenBank/DDBJ databases">
        <title>Complete sequence chromosome of Methanohalobium evestigatum Z-7303.</title>
        <authorList>
            <consortium name="US DOE Joint Genome Institute"/>
            <person name="Lucas S."/>
            <person name="Copeland A."/>
            <person name="Lapidus A."/>
            <person name="Cheng J.-F."/>
            <person name="Bruce D."/>
            <person name="Goodwin L."/>
            <person name="Pitluck S."/>
            <person name="Saunders E."/>
            <person name="Detter J.C."/>
            <person name="Han C."/>
            <person name="Tapia R."/>
            <person name="Land M."/>
            <person name="Hauser L."/>
            <person name="Kyrpides N."/>
            <person name="Mikhailova N."/>
            <person name="Sieprawska-Lupa M."/>
            <person name="Whitman W.B."/>
            <person name="Anderson I."/>
            <person name="Woyke T."/>
        </authorList>
    </citation>
    <scope>NUCLEOTIDE SEQUENCE [LARGE SCALE GENOMIC DNA]</scope>
    <source>
        <strain evidence="2">ATCC BAA-1072 / DSM 3721 / NBRC 107634 / OCM 161 / Z-7303</strain>
    </source>
</reference>
<name>D7E9P6_METEZ</name>
<dbReference type="STRING" id="644295.Metev_1465"/>
<dbReference type="PROSITE" id="PS51257">
    <property type="entry name" value="PROKAR_LIPOPROTEIN"/>
    <property type="match status" value="1"/>
</dbReference>
<evidence type="ECO:0000313" key="2">
    <source>
        <dbReference type="Proteomes" id="UP000000391"/>
    </source>
</evidence>
<evidence type="ECO:0008006" key="3">
    <source>
        <dbReference type="Google" id="ProtNLM"/>
    </source>
</evidence>
<evidence type="ECO:0000313" key="1">
    <source>
        <dbReference type="EMBL" id="ADI74318.1"/>
    </source>
</evidence>
<dbReference type="Proteomes" id="UP000000391">
    <property type="component" value="Chromosome"/>
</dbReference>
<proteinExistence type="predicted"/>
<dbReference type="AlphaFoldDB" id="D7E9P6"/>
<dbReference type="OrthoDB" id="28968at2157"/>
<dbReference type="GeneID" id="9347105"/>
<protein>
    <recommendedName>
        <fullName evidence="3">Lipoprotein</fullName>
    </recommendedName>
</protein>
<dbReference type="RefSeq" id="WP_013194883.1">
    <property type="nucleotide sequence ID" value="NC_014253.1"/>
</dbReference>
<organism evidence="1 2">
    <name type="scientific">Methanohalobium evestigatum (strain ATCC BAA-1072 / DSM 3721 / NBRC 107634 / OCM 161 / Z-7303)</name>
    <dbReference type="NCBI Taxonomy" id="644295"/>
    <lineage>
        <taxon>Archaea</taxon>
        <taxon>Methanobacteriati</taxon>
        <taxon>Methanobacteriota</taxon>
        <taxon>Stenosarchaea group</taxon>
        <taxon>Methanomicrobia</taxon>
        <taxon>Methanosarcinales</taxon>
        <taxon>Methanosarcinaceae</taxon>
        <taxon>Methanohalobium</taxon>
    </lineage>
</organism>
<gene>
    <name evidence="1" type="ordered locus">Metev_1465</name>
</gene>
<dbReference type="KEGG" id="mev:Metev_1465"/>
<accession>D7E9P6</accession>
<dbReference type="HOGENOM" id="CLU_081758_1_0_2"/>